<feature type="domain" description="Phytochrome chromophore attachment site" evidence="12">
    <location>
        <begin position="169"/>
        <end position="336"/>
    </location>
</feature>
<accession>A0ABT1VVI2</accession>
<name>A0ABT1VVI2_9PROT</name>
<keyword evidence="5" id="KW-0597">Phosphoprotein</keyword>
<evidence type="ECO:0000256" key="1">
    <source>
        <dbReference type="ARBA" id="ARBA00000085"/>
    </source>
</evidence>
<evidence type="ECO:0000259" key="12">
    <source>
        <dbReference type="PROSITE" id="PS50046"/>
    </source>
</evidence>
<feature type="region of interest" description="Disordered" evidence="11">
    <location>
        <begin position="122"/>
        <end position="149"/>
    </location>
</feature>
<dbReference type="SUPFAM" id="SSF55874">
    <property type="entry name" value="ATPase domain of HSP90 chaperone/DNA topoisomerase II/histidine kinase"/>
    <property type="match status" value="1"/>
</dbReference>
<evidence type="ECO:0000256" key="6">
    <source>
        <dbReference type="ARBA" id="ARBA00022606"/>
    </source>
</evidence>
<evidence type="ECO:0000313" key="15">
    <source>
        <dbReference type="Proteomes" id="UP001524547"/>
    </source>
</evidence>
<keyword evidence="10" id="KW-0675">Receptor</keyword>
<feature type="domain" description="Histidine kinase" evidence="13">
    <location>
        <begin position="595"/>
        <end position="835"/>
    </location>
</feature>
<dbReference type="InterPro" id="IPR036097">
    <property type="entry name" value="HisK_dim/P_sf"/>
</dbReference>
<dbReference type="PROSITE" id="PS50046">
    <property type="entry name" value="PHYTOCHROME_2"/>
    <property type="match status" value="1"/>
</dbReference>
<dbReference type="Proteomes" id="UP001524547">
    <property type="component" value="Unassembled WGS sequence"/>
</dbReference>
<dbReference type="RefSeq" id="WP_422919083.1">
    <property type="nucleotide sequence ID" value="NZ_JAMZEJ010000003.1"/>
</dbReference>
<dbReference type="PANTHER" id="PTHR42878">
    <property type="entry name" value="TWO-COMPONENT HISTIDINE KINASE"/>
    <property type="match status" value="1"/>
</dbReference>
<dbReference type="Gene3D" id="3.30.450.40">
    <property type="match status" value="1"/>
</dbReference>
<comment type="catalytic activity">
    <reaction evidence="1">
        <text>ATP + protein L-histidine = ADP + protein N-phospho-L-histidine.</text>
        <dbReference type="EC" id="2.7.13.3"/>
    </reaction>
</comment>
<comment type="caution">
    <text evidence="14">The sequence shown here is derived from an EMBL/GenBank/DDBJ whole genome shotgun (WGS) entry which is preliminary data.</text>
</comment>
<keyword evidence="8" id="KW-0418">Kinase</keyword>
<dbReference type="Pfam" id="PF08446">
    <property type="entry name" value="PAS_2"/>
    <property type="match status" value="1"/>
</dbReference>
<dbReference type="Gene3D" id="1.10.287.130">
    <property type="match status" value="1"/>
</dbReference>
<feature type="region of interest" description="Disordered" evidence="11">
    <location>
        <begin position="1"/>
        <end position="20"/>
    </location>
</feature>
<dbReference type="Pfam" id="PF02518">
    <property type="entry name" value="HATPase_c"/>
    <property type="match status" value="1"/>
</dbReference>
<dbReference type="SUPFAM" id="SSF55785">
    <property type="entry name" value="PYP-like sensor domain (PAS domain)"/>
    <property type="match status" value="1"/>
</dbReference>
<dbReference type="InterPro" id="IPR013654">
    <property type="entry name" value="PAS_2"/>
</dbReference>
<evidence type="ECO:0000256" key="7">
    <source>
        <dbReference type="ARBA" id="ARBA00022679"/>
    </source>
</evidence>
<dbReference type="EMBL" id="JAMZEJ010000003">
    <property type="protein sequence ID" value="MCQ8240354.1"/>
    <property type="molecule type" value="Genomic_DNA"/>
</dbReference>
<dbReference type="SMART" id="SM00065">
    <property type="entry name" value="GAF"/>
    <property type="match status" value="1"/>
</dbReference>
<dbReference type="InterPro" id="IPR003594">
    <property type="entry name" value="HATPase_dom"/>
</dbReference>
<dbReference type="Gene3D" id="3.30.450.20">
    <property type="entry name" value="PAS domain"/>
    <property type="match status" value="1"/>
</dbReference>
<evidence type="ECO:0000256" key="10">
    <source>
        <dbReference type="ARBA" id="ARBA00023170"/>
    </source>
</evidence>
<evidence type="ECO:0000256" key="9">
    <source>
        <dbReference type="ARBA" id="ARBA00022991"/>
    </source>
</evidence>
<gene>
    <name evidence="14" type="ORF">NFI88_05785</name>
</gene>
<dbReference type="InterPro" id="IPR016132">
    <property type="entry name" value="Phyto_chromo_attachment"/>
</dbReference>
<dbReference type="SMART" id="SM00387">
    <property type="entry name" value="HATPase_c"/>
    <property type="match status" value="1"/>
</dbReference>
<evidence type="ECO:0000256" key="3">
    <source>
        <dbReference type="ARBA" id="ARBA00012438"/>
    </source>
</evidence>
<keyword evidence="4" id="KW-0600">Photoreceptor protein</keyword>
<evidence type="ECO:0000259" key="13">
    <source>
        <dbReference type="PROSITE" id="PS50109"/>
    </source>
</evidence>
<dbReference type="InterPro" id="IPR013515">
    <property type="entry name" value="Phytochrome_cen-reg"/>
</dbReference>
<keyword evidence="15" id="KW-1185">Reference proteome</keyword>
<keyword evidence="6" id="KW-0716">Sensory transduction</keyword>
<dbReference type="EC" id="2.7.13.3" evidence="3"/>
<keyword evidence="14" id="KW-0067">ATP-binding</keyword>
<dbReference type="Gene3D" id="3.30.565.10">
    <property type="entry name" value="Histidine kinase-like ATPase, C-terminal domain"/>
    <property type="match status" value="1"/>
</dbReference>
<dbReference type="InterPro" id="IPR004358">
    <property type="entry name" value="Sig_transdc_His_kin-like_C"/>
</dbReference>
<dbReference type="Gene3D" id="3.30.450.270">
    <property type="match status" value="1"/>
</dbReference>
<feature type="compositionally biased region" description="Polar residues" evidence="11">
    <location>
        <begin position="139"/>
        <end position="149"/>
    </location>
</feature>
<protein>
    <recommendedName>
        <fullName evidence="3">histidine kinase</fullName>
        <ecNumber evidence="3">2.7.13.3</ecNumber>
    </recommendedName>
</protein>
<dbReference type="PROSITE" id="PS50109">
    <property type="entry name" value="HIS_KIN"/>
    <property type="match status" value="1"/>
</dbReference>
<dbReference type="CDD" id="cd00082">
    <property type="entry name" value="HisKA"/>
    <property type="match status" value="1"/>
</dbReference>
<dbReference type="InterPro" id="IPR003661">
    <property type="entry name" value="HisK_dim/P_dom"/>
</dbReference>
<dbReference type="InterPro" id="IPR043150">
    <property type="entry name" value="Phytochrome_PHY_sf"/>
</dbReference>
<reference evidence="14 15" key="1">
    <citation type="submission" date="2022-06" db="EMBL/GenBank/DDBJ databases">
        <title>Rhizosaccharibacter gen. nov. sp. nov. KSS12, endophytic bacteria isolated from sugarcane.</title>
        <authorList>
            <person name="Pitiwittayakul N."/>
        </authorList>
    </citation>
    <scope>NUCLEOTIDE SEQUENCE [LARGE SCALE GENOMIC DNA]</scope>
    <source>
        <strain evidence="14 15">KSS12</strain>
    </source>
</reference>
<dbReference type="InterPro" id="IPR035965">
    <property type="entry name" value="PAS-like_dom_sf"/>
</dbReference>
<dbReference type="SUPFAM" id="SSF55781">
    <property type="entry name" value="GAF domain-like"/>
    <property type="match status" value="2"/>
</dbReference>
<dbReference type="SUPFAM" id="SSF47384">
    <property type="entry name" value="Homodimeric domain of signal transducing histidine kinase"/>
    <property type="match status" value="1"/>
</dbReference>
<dbReference type="InterPro" id="IPR036890">
    <property type="entry name" value="HATPase_C_sf"/>
</dbReference>
<keyword evidence="14" id="KW-0547">Nucleotide-binding</keyword>
<dbReference type="PANTHER" id="PTHR42878:SF15">
    <property type="entry name" value="BACTERIOPHYTOCHROME"/>
    <property type="match status" value="1"/>
</dbReference>
<dbReference type="InterPro" id="IPR050351">
    <property type="entry name" value="BphY/WalK/GraS-like"/>
</dbReference>
<dbReference type="GO" id="GO:0005524">
    <property type="term" value="F:ATP binding"/>
    <property type="evidence" value="ECO:0007669"/>
    <property type="project" value="UniProtKB-KW"/>
</dbReference>
<evidence type="ECO:0000256" key="4">
    <source>
        <dbReference type="ARBA" id="ARBA00022543"/>
    </source>
</evidence>
<dbReference type="InterPro" id="IPR003018">
    <property type="entry name" value="GAF"/>
</dbReference>
<comment type="similarity">
    <text evidence="2">In the N-terminal section; belongs to the phytochrome family.</text>
</comment>
<sequence length="858" mass="91152">MSAAGTEVAPGDGAIGSACDREPVHAPGAIQPHGILLLVRPDPATGGFAVAVASANAPGLGDRLSPVPLGDVLAPDGAAVVAASFRLLAPGEDRLLDAPVRDRNGREWLGLLHCEDGAALLELEPPDPGAEGGGGASRSAGTPPTGTSSVHRAMFRLNDALLELQRQPDAAGACRVAAAAMRETTGFDRVMAYRFMPDWSGEVLAEALVPDRSCDSFHGLVFPASDIPAPARALYQHNRIRLIPDAAAGSVELIALDPQFAGGAGRGSGLDLTRAVLRAVAPVHLRYLANMGVHASMSVAISTRHQPLWGLFACHHQHGPVFVDGLTRQAAEIIGRALSWRLSELQDAETARRLSRLDDAKRPFLAAAPGGDSRRAGAEQPPDATAGAALLAAIGADGMAVVGAAAQEMLPPWRLGVCPPEDGLSALVGWLDERVTHELHGNGPAGPARHEPEGGHDPATPFCTDRLGELVPERLRALLGPDAPCGLLAVPLGAGGYRSGWVLWFRGELRRTVFWAGHKPEATDPLQQLTPRASFAAWREEVAGRSAFWPDWSADTARRFGADLVSALAARSLEIERHNAELRERNEAIRFFADAAAHDLREPLWQVQILSGLIRESLDSLLSPDSGITTVAELLTEAAALELGGMATSVVTSADRMRRMIDDLSRYAVAGRDPDRVETVLLRELAEESLADLGEPVRRAAIDGRPPVIRLDGLDEVSARCDPAQLRRVFQNLLSNALKYRDRSRDLRVEMSAVPTGHGAEIEVRDNGCGFDPAMADRMFEPFQRLRGAHGDDVEGLGLGLAICRRIVEAHDGRIVSEGRPGEGATFRFHIGEPVEDPVRWPVAAGFDGHPGGGGRAA</sequence>
<dbReference type="Pfam" id="PF01590">
    <property type="entry name" value="GAF"/>
    <property type="match status" value="1"/>
</dbReference>
<keyword evidence="7" id="KW-0808">Transferase</keyword>
<keyword evidence="9" id="KW-0157">Chromophore</keyword>
<evidence type="ECO:0000256" key="8">
    <source>
        <dbReference type="ARBA" id="ARBA00022777"/>
    </source>
</evidence>
<evidence type="ECO:0000313" key="14">
    <source>
        <dbReference type="EMBL" id="MCQ8240354.1"/>
    </source>
</evidence>
<dbReference type="InterPro" id="IPR029016">
    <property type="entry name" value="GAF-like_dom_sf"/>
</dbReference>
<evidence type="ECO:0000256" key="5">
    <source>
        <dbReference type="ARBA" id="ARBA00022553"/>
    </source>
</evidence>
<evidence type="ECO:0000256" key="11">
    <source>
        <dbReference type="SAM" id="MobiDB-lite"/>
    </source>
</evidence>
<dbReference type="InterPro" id="IPR005467">
    <property type="entry name" value="His_kinase_dom"/>
</dbReference>
<evidence type="ECO:0000256" key="2">
    <source>
        <dbReference type="ARBA" id="ARBA00006402"/>
    </source>
</evidence>
<dbReference type="PRINTS" id="PR00344">
    <property type="entry name" value="BCTRLSENSOR"/>
</dbReference>
<dbReference type="Pfam" id="PF00360">
    <property type="entry name" value="PHY"/>
    <property type="match status" value="1"/>
</dbReference>
<organism evidence="14 15">
    <name type="scientific">Rhizosaccharibacter radicis</name>
    <dbReference type="NCBI Taxonomy" id="2782605"/>
    <lineage>
        <taxon>Bacteria</taxon>
        <taxon>Pseudomonadati</taxon>
        <taxon>Pseudomonadota</taxon>
        <taxon>Alphaproteobacteria</taxon>
        <taxon>Acetobacterales</taxon>
        <taxon>Acetobacteraceae</taxon>
        <taxon>Rhizosaccharibacter</taxon>
    </lineage>
</organism>
<proteinExistence type="inferred from homology"/>